<keyword evidence="1" id="KW-0479">Metal-binding</keyword>
<dbReference type="GO" id="GO:0003677">
    <property type="term" value="F:DNA binding"/>
    <property type="evidence" value="ECO:0007669"/>
    <property type="project" value="UniProtKB-KW"/>
</dbReference>
<evidence type="ECO:0000259" key="4">
    <source>
        <dbReference type="Pfam" id="PF07282"/>
    </source>
</evidence>
<sequence length="447" mass="52639">MVCREQIGRIVVTFKDRLLRFGYELFEKMCKEHNVQIVVYGDEQRSEQESQDLETQELQEDLLFIERKQESCDDSDGSKHEKKVTPNSVMKIKIYPTPEQKVLLKKMFGTHRAIYNKLVEISKDDSYKLSKKVLAEKYRGYLPDYHLEVPEEVMNETYRDFIKALDSSLALYKSLKERDEKTSFPRLTFKSRKDNTTSVAIQARSVSSPVAGLFRILPTYFGFKRDEGIKVREAIPEMNYSIRLQMTREAKFYVCIPRIPVSEILSPSTIQRCLSIDRLQPKLASDHRKRHRYQLKKLIYRMYQRIKCMFNDMHQKCSKWLSVNYDEVLLPKFATSEMTQTQKRISSKTSRAMLTWSHYKFKVMLANKMGRTGGRMIECTEPYTSKTCSRCGRINYTIMKQKMFQCPHRNNVLDRDVNAARSIYLMNENLLAWTLRVHQSGVPTSRC</sequence>
<evidence type="ECO:0000313" key="6">
    <source>
        <dbReference type="EMBL" id="KAG6959136.1"/>
    </source>
</evidence>
<gene>
    <name evidence="6" type="ORF">JG688_00010214</name>
</gene>
<name>A0A8J5J593_9STRA</name>
<organism evidence="6 7">
    <name type="scientific">Phytophthora aleatoria</name>
    <dbReference type="NCBI Taxonomy" id="2496075"/>
    <lineage>
        <taxon>Eukaryota</taxon>
        <taxon>Sar</taxon>
        <taxon>Stramenopiles</taxon>
        <taxon>Oomycota</taxon>
        <taxon>Peronosporomycetes</taxon>
        <taxon>Peronosporales</taxon>
        <taxon>Peronosporaceae</taxon>
        <taxon>Phytophthora</taxon>
    </lineage>
</organism>
<dbReference type="InterPro" id="IPR051491">
    <property type="entry name" value="Recombinase/Transposase-rel"/>
</dbReference>
<reference evidence="6" key="1">
    <citation type="submission" date="2021-01" db="EMBL/GenBank/DDBJ databases">
        <title>Phytophthora aleatoria, a newly-described species from Pinus radiata is distinct from Phytophthora cactorum isolates based on comparative genomics.</title>
        <authorList>
            <person name="Mcdougal R."/>
            <person name="Panda P."/>
            <person name="Williams N."/>
            <person name="Studholme D.J."/>
        </authorList>
    </citation>
    <scope>NUCLEOTIDE SEQUENCE</scope>
    <source>
        <strain evidence="6">NZFS 4037</strain>
    </source>
</reference>
<accession>A0A8J5J593</accession>
<keyword evidence="7" id="KW-1185">Reference proteome</keyword>
<keyword evidence="3" id="KW-0238">DNA-binding</keyword>
<dbReference type="Pfam" id="PF12323">
    <property type="entry name" value="HTH_OrfB_IS605"/>
    <property type="match status" value="1"/>
</dbReference>
<evidence type="ECO:0000256" key="3">
    <source>
        <dbReference type="ARBA" id="ARBA00023125"/>
    </source>
</evidence>
<dbReference type="EMBL" id="JAENGY010000631">
    <property type="protein sequence ID" value="KAG6959136.1"/>
    <property type="molecule type" value="Genomic_DNA"/>
</dbReference>
<proteinExistence type="predicted"/>
<dbReference type="Pfam" id="PF07282">
    <property type="entry name" value="Cas12f1-like_TNB"/>
    <property type="match status" value="1"/>
</dbReference>
<evidence type="ECO:0000259" key="5">
    <source>
        <dbReference type="Pfam" id="PF12323"/>
    </source>
</evidence>
<comment type="caution">
    <text evidence="6">The sequence shown here is derived from an EMBL/GenBank/DDBJ whole genome shotgun (WGS) entry which is preliminary data.</text>
</comment>
<dbReference type="InterPro" id="IPR010095">
    <property type="entry name" value="Cas12f1-like_TNB"/>
</dbReference>
<evidence type="ECO:0008006" key="8">
    <source>
        <dbReference type="Google" id="ProtNLM"/>
    </source>
</evidence>
<protein>
    <recommendedName>
        <fullName evidence="8">Transposase</fullName>
    </recommendedName>
</protein>
<dbReference type="PANTHER" id="PTHR36172:SF1">
    <property type="entry name" value="RESOLVASE-RELATED"/>
    <property type="match status" value="1"/>
</dbReference>
<keyword evidence="2" id="KW-0862">Zinc</keyword>
<dbReference type="Proteomes" id="UP000709295">
    <property type="component" value="Unassembled WGS sequence"/>
</dbReference>
<dbReference type="PANTHER" id="PTHR36172">
    <property type="match status" value="1"/>
</dbReference>
<evidence type="ECO:0000256" key="2">
    <source>
        <dbReference type="ARBA" id="ARBA00022833"/>
    </source>
</evidence>
<evidence type="ECO:0000256" key="1">
    <source>
        <dbReference type="ARBA" id="ARBA00022723"/>
    </source>
</evidence>
<dbReference type="GO" id="GO:0046872">
    <property type="term" value="F:metal ion binding"/>
    <property type="evidence" value="ECO:0007669"/>
    <property type="project" value="UniProtKB-KW"/>
</dbReference>
<feature type="domain" description="Transposase putative helix-turn-helix" evidence="5">
    <location>
        <begin position="90"/>
        <end position="124"/>
    </location>
</feature>
<feature type="domain" description="Cas12f1-like TNB" evidence="4">
    <location>
        <begin position="358"/>
        <end position="423"/>
    </location>
</feature>
<evidence type="ECO:0000313" key="7">
    <source>
        <dbReference type="Proteomes" id="UP000709295"/>
    </source>
</evidence>
<dbReference type="AlphaFoldDB" id="A0A8J5J593"/>
<dbReference type="InterPro" id="IPR021027">
    <property type="entry name" value="Transposase_put_HTH"/>
</dbReference>